<dbReference type="RefSeq" id="XP_045100396.1">
    <property type="nucleotide sequence ID" value="XM_045243536.1"/>
</dbReference>
<sequence>MEVREREREAESEMTWINCSIAWCLPVYAPYCRFVETAAPQF</sequence>
<dbReference type="AlphaFoldDB" id="B6ILQ8"/>
<reference evidence="1 2" key="2">
    <citation type="journal article" date="2011" name="PLoS Genet.">
        <title>Caenorhabditis briggsae recombinant inbred line genotypes reveal inter-strain incompatibility and the evolution of recombination.</title>
        <authorList>
            <person name="Ross J.A."/>
            <person name="Koboldt D.C."/>
            <person name="Staisch J.E."/>
            <person name="Chamberlin H.M."/>
            <person name="Gupta B.P."/>
            <person name="Miller R.D."/>
            <person name="Baird S.E."/>
            <person name="Haag E.S."/>
        </authorList>
    </citation>
    <scope>NUCLEOTIDE SEQUENCE [LARGE SCALE GENOMIC DNA]</scope>
    <source>
        <strain evidence="1 2">AF16</strain>
    </source>
</reference>
<dbReference type="HOGENOM" id="CLU_3261010_0_0_1"/>
<gene>
    <name evidence="1" type="ORF">CBG26075</name>
    <name evidence="1" type="ORF">CBG_26075</name>
</gene>
<keyword evidence="2" id="KW-1185">Reference proteome</keyword>
<name>B6ILQ8_CAEBR</name>
<reference evidence="1 2" key="1">
    <citation type="journal article" date="2003" name="PLoS Biol.">
        <title>The genome sequence of Caenorhabditis briggsae: a platform for comparative genomics.</title>
        <authorList>
            <person name="Stein L.D."/>
            <person name="Bao Z."/>
            <person name="Blasiar D."/>
            <person name="Blumenthal T."/>
            <person name="Brent M.R."/>
            <person name="Chen N."/>
            <person name="Chinwalla A."/>
            <person name="Clarke L."/>
            <person name="Clee C."/>
            <person name="Coghlan A."/>
            <person name="Coulson A."/>
            <person name="D'Eustachio P."/>
            <person name="Fitch D.H."/>
            <person name="Fulton L.A."/>
            <person name="Fulton R.E."/>
            <person name="Griffiths-Jones S."/>
            <person name="Harris T.W."/>
            <person name="Hillier L.W."/>
            <person name="Kamath R."/>
            <person name="Kuwabara P.E."/>
            <person name="Mardis E.R."/>
            <person name="Marra M.A."/>
            <person name="Miner T.L."/>
            <person name="Minx P."/>
            <person name="Mullikin J.C."/>
            <person name="Plumb R.W."/>
            <person name="Rogers J."/>
            <person name="Schein J.E."/>
            <person name="Sohrmann M."/>
            <person name="Spieth J."/>
            <person name="Stajich J.E."/>
            <person name="Wei C."/>
            <person name="Willey D."/>
            <person name="Wilson R.K."/>
            <person name="Durbin R."/>
            <person name="Waterston R.H."/>
        </authorList>
    </citation>
    <scope>NUCLEOTIDE SEQUENCE [LARGE SCALE GENOMIC DNA]</scope>
    <source>
        <strain evidence="1 2">AF16</strain>
    </source>
</reference>
<accession>B6ILQ8</accession>
<evidence type="ECO:0000313" key="1">
    <source>
        <dbReference type="EMBL" id="CAS00838.1"/>
    </source>
</evidence>
<evidence type="ECO:0000313" key="2">
    <source>
        <dbReference type="Proteomes" id="UP000008549"/>
    </source>
</evidence>
<dbReference type="CTD" id="68917557"/>
<organism evidence="1 2">
    <name type="scientific">Caenorhabditis briggsae</name>
    <dbReference type="NCBI Taxonomy" id="6238"/>
    <lineage>
        <taxon>Eukaryota</taxon>
        <taxon>Metazoa</taxon>
        <taxon>Ecdysozoa</taxon>
        <taxon>Nematoda</taxon>
        <taxon>Chromadorea</taxon>
        <taxon>Rhabditida</taxon>
        <taxon>Rhabditina</taxon>
        <taxon>Rhabditomorpha</taxon>
        <taxon>Rhabditoidea</taxon>
        <taxon>Rhabditidae</taxon>
        <taxon>Peloderinae</taxon>
        <taxon>Caenorhabditis</taxon>
    </lineage>
</organism>
<proteinExistence type="predicted"/>
<dbReference type="EMBL" id="HE600975">
    <property type="protein sequence ID" value="CAS00838.1"/>
    <property type="molecule type" value="Genomic_DNA"/>
</dbReference>
<protein>
    <submittedName>
        <fullName evidence="1">Protein CBG26075</fullName>
    </submittedName>
</protein>
<dbReference type="KEGG" id="cbr:CBG_26075"/>
<dbReference type="InParanoid" id="B6ILQ8"/>
<dbReference type="GeneID" id="68917557"/>
<dbReference type="Proteomes" id="UP000008549">
    <property type="component" value="Unassembled WGS sequence"/>
</dbReference>